<dbReference type="InterPro" id="IPR025110">
    <property type="entry name" value="AMP-bd_C"/>
</dbReference>
<dbReference type="InterPro" id="IPR045851">
    <property type="entry name" value="AMP-bd_C_sf"/>
</dbReference>
<dbReference type="InterPro" id="IPR000873">
    <property type="entry name" value="AMP-dep_synth/lig_dom"/>
</dbReference>
<name>A0A5C5R6K5_9ACTN</name>
<reference evidence="3 4" key="1">
    <citation type="submission" date="2019-06" db="EMBL/GenBank/DDBJ databases">
        <title>Tsukamurella conjunctivitidis sp. nov., Tsukamurella assacharolytica sp. nov. and Tsukamurella sputae sp. nov. isolated from patients with conjunctivitis, bacteraemia (lymphoma) and respiratory infection (sputum) in Hong Kong.</title>
        <authorList>
            <person name="Teng J.L.L."/>
            <person name="Lee H.H."/>
            <person name="Fong J.Y.H."/>
            <person name="Fok K.M.N."/>
            <person name="Lau S.K.P."/>
            <person name="Woo P.C.Y."/>
        </authorList>
    </citation>
    <scope>NUCLEOTIDE SEQUENCE [LARGE SCALE GENOMIC DNA]</scope>
    <source>
        <strain evidence="3 4">HKU71</strain>
    </source>
</reference>
<dbReference type="PANTHER" id="PTHR43767">
    <property type="entry name" value="LONG-CHAIN-FATTY-ACID--COA LIGASE"/>
    <property type="match status" value="1"/>
</dbReference>
<keyword evidence="3" id="KW-0436">Ligase</keyword>
<dbReference type="GO" id="GO:0016878">
    <property type="term" value="F:acid-thiol ligase activity"/>
    <property type="evidence" value="ECO:0007669"/>
    <property type="project" value="UniProtKB-ARBA"/>
</dbReference>
<evidence type="ECO:0000259" key="1">
    <source>
        <dbReference type="Pfam" id="PF00501"/>
    </source>
</evidence>
<proteinExistence type="predicted"/>
<comment type="caution">
    <text evidence="3">The sequence shown here is derived from an EMBL/GenBank/DDBJ whole genome shotgun (WGS) entry which is preliminary data.</text>
</comment>
<protein>
    <submittedName>
        <fullName evidence="3">Acyl--CoA ligase</fullName>
    </submittedName>
</protein>
<dbReference type="Pfam" id="PF00501">
    <property type="entry name" value="AMP-binding"/>
    <property type="match status" value="1"/>
</dbReference>
<feature type="domain" description="AMP-dependent synthetase/ligase" evidence="1">
    <location>
        <begin position="47"/>
        <end position="403"/>
    </location>
</feature>
<dbReference type="Gene3D" id="3.40.50.12780">
    <property type="entry name" value="N-terminal domain of ligase-like"/>
    <property type="match status" value="1"/>
</dbReference>
<dbReference type="SUPFAM" id="SSF56801">
    <property type="entry name" value="Acetyl-CoA synthetase-like"/>
    <property type="match status" value="1"/>
</dbReference>
<dbReference type="InterPro" id="IPR050237">
    <property type="entry name" value="ATP-dep_AMP-bd_enzyme"/>
</dbReference>
<evidence type="ECO:0000259" key="2">
    <source>
        <dbReference type="Pfam" id="PF13193"/>
    </source>
</evidence>
<dbReference type="Proteomes" id="UP000317291">
    <property type="component" value="Unassembled WGS sequence"/>
</dbReference>
<dbReference type="EMBL" id="VIGW01000009">
    <property type="protein sequence ID" value="TWS18438.1"/>
    <property type="molecule type" value="Genomic_DNA"/>
</dbReference>
<dbReference type="RefSeq" id="WP_146562699.1">
    <property type="nucleotide sequence ID" value="NZ_VIGW01000009.1"/>
</dbReference>
<dbReference type="Pfam" id="PF13193">
    <property type="entry name" value="AMP-binding_C"/>
    <property type="match status" value="1"/>
</dbReference>
<gene>
    <name evidence="3" type="ORF">FK529_15160</name>
</gene>
<keyword evidence="4" id="KW-1185">Reference proteome</keyword>
<accession>A0A5C5R6K5</accession>
<dbReference type="Gene3D" id="3.30.300.30">
    <property type="match status" value="1"/>
</dbReference>
<dbReference type="InterPro" id="IPR042099">
    <property type="entry name" value="ANL_N_sf"/>
</dbReference>
<dbReference type="InterPro" id="IPR020459">
    <property type="entry name" value="AMP-binding"/>
</dbReference>
<dbReference type="PRINTS" id="PR00154">
    <property type="entry name" value="AMPBINDING"/>
</dbReference>
<evidence type="ECO:0000313" key="4">
    <source>
        <dbReference type="Proteomes" id="UP000317291"/>
    </source>
</evidence>
<organism evidence="3 4">
    <name type="scientific">Tsukamurella asaccharolytica</name>
    <dbReference type="NCBI Taxonomy" id="2592067"/>
    <lineage>
        <taxon>Bacteria</taxon>
        <taxon>Bacillati</taxon>
        <taxon>Actinomycetota</taxon>
        <taxon>Actinomycetes</taxon>
        <taxon>Mycobacteriales</taxon>
        <taxon>Tsukamurellaceae</taxon>
        <taxon>Tsukamurella</taxon>
    </lineage>
</organism>
<dbReference type="AlphaFoldDB" id="A0A5C5R6K5"/>
<dbReference type="PANTHER" id="PTHR43767:SF1">
    <property type="entry name" value="NONRIBOSOMAL PEPTIDE SYNTHASE PES1 (EUROFUNG)-RELATED"/>
    <property type="match status" value="1"/>
</dbReference>
<sequence>MRVEACGGPRRKFLNDVEYCKKEVAVTMDARDNVDQWREPLVQNFLAKHSRERPDALAVVGADRRLTWRELALRSDEIALRLLSLGVSPGDRVALLMRNRVEFIEAVFGALKIGAVVVPLNFRLVSDELDFVVRDAEPRVLISDREGRGRLAALPQGVIHLACELDEGLSSLYTGEYAGGETAQDWPEIDPHDLAFILYTSGTTGRPKGAMLTHFSVWTHAIAWLAEGRLRDDDVWLCAAPMFHAGGVGAMVPMIVGGITQVISPSTSFDARAAIDLLAREKVTVAAFVPTQWQEMCAVDNVRSRLPLLRCIFWGGAPAPMVVLEALSSTFPDADIISSYGQTEMGPTSCWLHAKDAVRKMGSVGKPVGVVELEILDDDCVPVADGSVGEVAYRGPTVFAGYWRNDAASAEAFRGGWFHSGDLARRDEEGFLYLVDRKSDMIVSGGENIYPKELEEVIRRVHGVIDVAVVKGPHERWHETPVAYVVADDHLRSLGAKVVLDACVANLASYKKPSAVVFVDSLPRNASGKVLKRELRIRAAQDVSGTDSQRSSQ</sequence>
<feature type="domain" description="AMP-binding enzyme C-terminal" evidence="2">
    <location>
        <begin position="453"/>
        <end position="529"/>
    </location>
</feature>
<evidence type="ECO:0000313" key="3">
    <source>
        <dbReference type="EMBL" id="TWS18438.1"/>
    </source>
</evidence>
<dbReference type="OrthoDB" id="9803968at2"/>
<dbReference type="PROSITE" id="PS00455">
    <property type="entry name" value="AMP_BINDING"/>
    <property type="match status" value="1"/>
</dbReference>
<dbReference type="InterPro" id="IPR020845">
    <property type="entry name" value="AMP-binding_CS"/>
</dbReference>